<accession>N1QDX9</accession>
<reference evidence="1 2" key="1">
    <citation type="journal article" date="2012" name="PLoS Pathog.">
        <title>Diverse lifestyles and strategies of plant pathogenesis encoded in the genomes of eighteen Dothideomycetes fungi.</title>
        <authorList>
            <person name="Ohm R.A."/>
            <person name="Feau N."/>
            <person name="Henrissat B."/>
            <person name="Schoch C.L."/>
            <person name="Horwitz B.A."/>
            <person name="Barry K.W."/>
            <person name="Condon B.J."/>
            <person name="Copeland A.C."/>
            <person name="Dhillon B."/>
            <person name="Glaser F."/>
            <person name="Hesse C.N."/>
            <person name="Kosti I."/>
            <person name="LaButti K."/>
            <person name="Lindquist E.A."/>
            <person name="Lucas S."/>
            <person name="Salamov A.A."/>
            <person name="Bradshaw R.E."/>
            <person name="Ciuffetti L."/>
            <person name="Hamelin R.C."/>
            <person name="Kema G.H.J."/>
            <person name="Lawrence C."/>
            <person name="Scott J.A."/>
            <person name="Spatafora J.W."/>
            <person name="Turgeon B.G."/>
            <person name="de Wit P.J.G.M."/>
            <person name="Zhong S."/>
            <person name="Goodwin S.B."/>
            <person name="Grigoriev I.V."/>
        </authorList>
    </citation>
    <scope>NUCLEOTIDE SEQUENCE [LARGE SCALE GENOMIC DNA]</scope>
    <source>
        <strain evidence="1 2">SO2202</strain>
    </source>
</reference>
<dbReference type="Proteomes" id="UP000016931">
    <property type="component" value="Unassembled WGS sequence"/>
</dbReference>
<proteinExistence type="predicted"/>
<evidence type="ECO:0000313" key="2">
    <source>
        <dbReference type="Proteomes" id="UP000016931"/>
    </source>
</evidence>
<dbReference type="AlphaFoldDB" id="N1QDX9"/>
<dbReference type="HOGENOM" id="CLU_1750829_0_0_1"/>
<gene>
    <name evidence="1" type="ORF">SEPMUDRAFT_109728</name>
</gene>
<dbReference type="GeneID" id="27897939"/>
<protein>
    <submittedName>
        <fullName evidence="1">Uncharacterized protein</fullName>
    </submittedName>
</protein>
<name>N1QDX9_SPHMS</name>
<dbReference type="EMBL" id="KB456267">
    <property type="protein sequence ID" value="EMF10415.1"/>
    <property type="molecule type" value="Genomic_DNA"/>
</dbReference>
<sequence>MAIALISSIAVAAPIDNSLMNELAEASTLTERINEIDPRQLDSVTGLLAPVTGEAAPVLSEAAPVLNEAAPVLSETAPVLSEAAPVEGLVQGLKARQLNSLLTPVQGLTGNLGGALQPVQGLAGGLTSGGLKGLVPIPGNPPQTSSTLI</sequence>
<dbReference type="RefSeq" id="XP_016758536.1">
    <property type="nucleotide sequence ID" value="XM_016900802.1"/>
</dbReference>
<keyword evidence="2" id="KW-1185">Reference proteome</keyword>
<evidence type="ECO:0000313" key="1">
    <source>
        <dbReference type="EMBL" id="EMF10415.1"/>
    </source>
</evidence>
<organism evidence="1 2">
    <name type="scientific">Sphaerulina musiva (strain SO2202)</name>
    <name type="common">Poplar stem canker fungus</name>
    <name type="synonym">Septoria musiva</name>
    <dbReference type="NCBI Taxonomy" id="692275"/>
    <lineage>
        <taxon>Eukaryota</taxon>
        <taxon>Fungi</taxon>
        <taxon>Dikarya</taxon>
        <taxon>Ascomycota</taxon>
        <taxon>Pezizomycotina</taxon>
        <taxon>Dothideomycetes</taxon>
        <taxon>Dothideomycetidae</taxon>
        <taxon>Mycosphaerellales</taxon>
        <taxon>Mycosphaerellaceae</taxon>
        <taxon>Sphaerulina</taxon>
    </lineage>
</organism>